<name>A0A1G1UY81_9BACT</name>
<dbReference type="EMBL" id="MHBW01000031">
    <property type="protein sequence ID" value="OGY08094.1"/>
    <property type="molecule type" value="Genomic_DNA"/>
</dbReference>
<dbReference type="NCBIfam" id="TIGR00449">
    <property type="entry name" value="tgt_general"/>
    <property type="match status" value="1"/>
</dbReference>
<proteinExistence type="predicted"/>
<dbReference type="STRING" id="1797513.A2782_03715"/>
<dbReference type="GO" id="GO:0002099">
    <property type="term" value="P:tRNA wobble guanine modification"/>
    <property type="evidence" value="ECO:0007669"/>
    <property type="project" value="TreeGrafter"/>
</dbReference>
<dbReference type="PANTHER" id="PTHR46499:SF1">
    <property type="entry name" value="QUEUINE TRNA-RIBOSYLTRANSFERASE"/>
    <property type="match status" value="1"/>
</dbReference>
<dbReference type="InterPro" id="IPR036511">
    <property type="entry name" value="TGT-like_sf"/>
</dbReference>
<dbReference type="Gene3D" id="3.20.20.105">
    <property type="entry name" value="Queuine tRNA-ribosyltransferase-like"/>
    <property type="match status" value="1"/>
</dbReference>
<evidence type="ECO:0000313" key="4">
    <source>
        <dbReference type="Proteomes" id="UP000177967"/>
    </source>
</evidence>
<comment type="caution">
    <text evidence="3">The sequence shown here is derived from an EMBL/GenBank/DDBJ whole genome shotgun (WGS) entry which is preliminary data.</text>
</comment>
<keyword evidence="1" id="KW-0819">tRNA processing</keyword>
<dbReference type="InterPro" id="IPR050076">
    <property type="entry name" value="ArchSynthase1/Queuine_TRR"/>
</dbReference>
<gene>
    <name evidence="3" type="ORF">A2782_03715</name>
</gene>
<dbReference type="InterPro" id="IPR002616">
    <property type="entry name" value="tRNA_ribo_trans-like"/>
</dbReference>
<dbReference type="Proteomes" id="UP000177967">
    <property type="component" value="Unassembled WGS sequence"/>
</dbReference>
<dbReference type="SUPFAM" id="SSF51713">
    <property type="entry name" value="tRNA-guanine transglycosylase"/>
    <property type="match status" value="1"/>
</dbReference>
<reference evidence="3 4" key="1">
    <citation type="journal article" date="2016" name="Nat. Commun.">
        <title>Thousands of microbial genomes shed light on interconnected biogeochemical processes in an aquifer system.</title>
        <authorList>
            <person name="Anantharaman K."/>
            <person name="Brown C.T."/>
            <person name="Hug L.A."/>
            <person name="Sharon I."/>
            <person name="Castelle C.J."/>
            <person name="Probst A.J."/>
            <person name="Thomas B.C."/>
            <person name="Singh A."/>
            <person name="Wilkins M.J."/>
            <person name="Karaoz U."/>
            <person name="Brodie E.L."/>
            <person name="Williams K.H."/>
            <person name="Hubbard S.S."/>
            <person name="Banfield J.F."/>
        </authorList>
    </citation>
    <scope>NUCLEOTIDE SEQUENCE [LARGE SCALE GENOMIC DNA]</scope>
</reference>
<organism evidence="3 4">
    <name type="scientific">Candidatus Blackburnbacteria bacterium RIFCSPHIGHO2_01_FULL_43_15b</name>
    <dbReference type="NCBI Taxonomy" id="1797513"/>
    <lineage>
        <taxon>Bacteria</taxon>
        <taxon>Candidatus Blackburniibacteriota</taxon>
    </lineage>
</organism>
<dbReference type="AlphaFoldDB" id="A0A1G1UY81"/>
<feature type="domain" description="tRNA-guanine(15) transglycosylase-like" evidence="2">
    <location>
        <begin position="12"/>
        <end position="364"/>
    </location>
</feature>
<evidence type="ECO:0000256" key="1">
    <source>
        <dbReference type="ARBA" id="ARBA00022694"/>
    </source>
</evidence>
<sequence>MSKSKHFKTIYGGNIPLPVFFPDATRAVVKTIDSVDIEKTKTPGILVNTYHLMRELGNKVIKSHKGVRNFMSWDGAVISDSGGFQVMSVAKKMSGRKAITDRGVTFTQNGKKVSITPEKSIEFQMSLKSDMVVVLDDFTPPNVSFEEAKDTVVRTLKWAKRSKDEFERICNKEKLDQASRPYLLGVVQGGDFLDLRAECTQKLVETGFDGLGYGGWPIDSEGMFNYAVAQTIAENSPKDYLLYGLGIGKPHEVVALCKLGYDIFDCVLPTRDARHKRLYVYNAPSIDKINIEEDKFSSYYVPDKERYYNDTEPVSTACDCLLCTRYSRAYLAHLFRIEESTALRLATIHNLRFYSILMEKIRGAQESW</sequence>
<dbReference type="PANTHER" id="PTHR46499">
    <property type="entry name" value="QUEUINE TRNA-RIBOSYLTRANSFERASE"/>
    <property type="match status" value="1"/>
</dbReference>
<accession>A0A1G1UY81</accession>
<dbReference type="GO" id="GO:0005737">
    <property type="term" value="C:cytoplasm"/>
    <property type="evidence" value="ECO:0007669"/>
    <property type="project" value="TreeGrafter"/>
</dbReference>
<evidence type="ECO:0000259" key="2">
    <source>
        <dbReference type="Pfam" id="PF01702"/>
    </source>
</evidence>
<protein>
    <recommendedName>
        <fullName evidence="2">tRNA-guanine(15) transglycosylase-like domain-containing protein</fullName>
    </recommendedName>
</protein>
<evidence type="ECO:0000313" key="3">
    <source>
        <dbReference type="EMBL" id="OGY08094.1"/>
    </source>
</evidence>
<dbReference type="Pfam" id="PF01702">
    <property type="entry name" value="TGT"/>
    <property type="match status" value="1"/>
</dbReference>